<keyword evidence="1" id="KW-1133">Transmembrane helix</keyword>
<proteinExistence type="predicted"/>
<keyword evidence="1" id="KW-0472">Membrane</keyword>
<feature type="transmembrane region" description="Helical" evidence="1">
    <location>
        <begin position="104"/>
        <end position="124"/>
    </location>
</feature>
<evidence type="ECO:0000256" key="1">
    <source>
        <dbReference type="SAM" id="Phobius"/>
    </source>
</evidence>
<keyword evidence="1" id="KW-0812">Transmembrane</keyword>
<feature type="transmembrane region" description="Helical" evidence="1">
    <location>
        <begin position="188"/>
        <end position="209"/>
    </location>
</feature>
<keyword evidence="3" id="KW-1185">Reference proteome</keyword>
<gene>
    <name evidence="2" type="ORF">POCTA_138.1.T1470052</name>
</gene>
<reference evidence="2" key="1">
    <citation type="submission" date="2021-01" db="EMBL/GenBank/DDBJ databases">
        <authorList>
            <consortium name="Genoscope - CEA"/>
            <person name="William W."/>
        </authorList>
    </citation>
    <scope>NUCLEOTIDE SEQUENCE</scope>
</reference>
<protein>
    <submittedName>
        <fullName evidence="2">Uncharacterized protein</fullName>
    </submittedName>
</protein>
<name>A0A8S1Y851_PAROT</name>
<organism evidence="2 3">
    <name type="scientific">Paramecium octaurelia</name>
    <dbReference type="NCBI Taxonomy" id="43137"/>
    <lineage>
        <taxon>Eukaryota</taxon>
        <taxon>Sar</taxon>
        <taxon>Alveolata</taxon>
        <taxon>Ciliophora</taxon>
        <taxon>Intramacronucleata</taxon>
        <taxon>Oligohymenophorea</taxon>
        <taxon>Peniculida</taxon>
        <taxon>Parameciidae</taxon>
        <taxon>Paramecium</taxon>
    </lineage>
</organism>
<dbReference type="EMBL" id="CAJJDP010000149">
    <property type="protein sequence ID" value="CAD8209408.1"/>
    <property type="molecule type" value="Genomic_DNA"/>
</dbReference>
<dbReference type="AlphaFoldDB" id="A0A8S1Y851"/>
<dbReference type="OrthoDB" id="299450at2759"/>
<dbReference type="OMA" id="MILYCLF"/>
<feature type="transmembrane region" description="Helical" evidence="1">
    <location>
        <begin position="74"/>
        <end position="92"/>
    </location>
</feature>
<evidence type="ECO:0000313" key="3">
    <source>
        <dbReference type="Proteomes" id="UP000683925"/>
    </source>
</evidence>
<accession>A0A8S1Y851</accession>
<dbReference type="Proteomes" id="UP000683925">
    <property type="component" value="Unassembled WGS sequence"/>
</dbReference>
<feature type="transmembrane region" description="Helical" evidence="1">
    <location>
        <begin position="131"/>
        <end position="155"/>
    </location>
</feature>
<evidence type="ECO:0000313" key="2">
    <source>
        <dbReference type="EMBL" id="CAD8209408.1"/>
    </source>
</evidence>
<sequence length="233" mass="26523">MINQKTQSIEQEAIQYPLDSQKSEDSCQRDLKPKPNPQISAVFIETHDLPHEIPSGKPTYACTKCNKEQRALKIFSSLSSILLLGFVLGRIIPQFIYDGCLLSAIIWICSFAFFILNMILYCLFINKRALLIITIWIFGNCLTFLSDLIATVIALGSPLYKNLCEKSQWQGEEDDCQIKKSIKDTFSIIYIAFLLAIGIIHGCLCYKGYQIRKLFKFQQKLSNSVPSSTQIQF</sequence>
<comment type="caution">
    <text evidence="2">The sequence shown here is derived from an EMBL/GenBank/DDBJ whole genome shotgun (WGS) entry which is preliminary data.</text>
</comment>